<dbReference type="AlphaFoldDB" id="A0A1L9Q538"/>
<sequence>MICLELPVKQQQLVDRCFCCPVVISLGRTPVESSHAAHAGGRPAMLALRQRGGAGNATNPQPLIGSSERRGDVGRHTVTGCHTNRRRQIPAACLRPLLLAEMPR</sequence>
<feature type="region of interest" description="Disordered" evidence="1">
    <location>
        <begin position="32"/>
        <end position="75"/>
    </location>
</feature>
<dbReference type="GeneID" id="63727976"/>
<dbReference type="VEuPathDB" id="FungiDB:ASPVEDRAFT_419317"/>
<proteinExistence type="predicted"/>
<keyword evidence="3" id="KW-1185">Reference proteome</keyword>
<dbReference type="RefSeq" id="XP_040674645.1">
    <property type="nucleotide sequence ID" value="XM_040812465.1"/>
</dbReference>
<evidence type="ECO:0000313" key="3">
    <source>
        <dbReference type="Proteomes" id="UP000184073"/>
    </source>
</evidence>
<dbReference type="Proteomes" id="UP000184073">
    <property type="component" value="Unassembled WGS sequence"/>
</dbReference>
<evidence type="ECO:0000256" key="1">
    <source>
        <dbReference type="SAM" id="MobiDB-lite"/>
    </source>
</evidence>
<name>A0A1L9Q538_ASPVE</name>
<dbReference type="EMBL" id="KV878141">
    <property type="protein sequence ID" value="OJJ08883.1"/>
    <property type="molecule type" value="Genomic_DNA"/>
</dbReference>
<evidence type="ECO:0000313" key="2">
    <source>
        <dbReference type="EMBL" id="OJJ08883.1"/>
    </source>
</evidence>
<reference evidence="3" key="1">
    <citation type="journal article" date="2017" name="Genome Biol.">
        <title>Comparative genomics reveals high biological diversity and specific adaptations in the industrially and medically important fungal genus Aspergillus.</title>
        <authorList>
            <person name="de Vries R.P."/>
            <person name="Riley R."/>
            <person name="Wiebenga A."/>
            <person name="Aguilar-Osorio G."/>
            <person name="Amillis S."/>
            <person name="Uchima C.A."/>
            <person name="Anderluh G."/>
            <person name="Asadollahi M."/>
            <person name="Askin M."/>
            <person name="Barry K."/>
            <person name="Battaglia E."/>
            <person name="Bayram O."/>
            <person name="Benocci T."/>
            <person name="Braus-Stromeyer S.A."/>
            <person name="Caldana C."/>
            <person name="Canovas D."/>
            <person name="Cerqueira G.C."/>
            <person name="Chen F."/>
            <person name="Chen W."/>
            <person name="Choi C."/>
            <person name="Clum A."/>
            <person name="Dos Santos R.A."/>
            <person name="Damasio A.R."/>
            <person name="Diallinas G."/>
            <person name="Emri T."/>
            <person name="Fekete E."/>
            <person name="Flipphi M."/>
            <person name="Freyberg S."/>
            <person name="Gallo A."/>
            <person name="Gournas C."/>
            <person name="Habgood R."/>
            <person name="Hainaut M."/>
            <person name="Harispe M.L."/>
            <person name="Henrissat B."/>
            <person name="Hilden K.S."/>
            <person name="Hope R."/>
            <person name="Hossain A."/>
            <person name="Karabika E."/>
            <person name="Karaffa L."/>
            <person name="Karanyi Z."/>
            <person name="Krasevec N."/>
            <person name="Kuo A."/>
            <person name="Kusch H."/>
            <person name="LaButti K."/>
            <person name="Lagendijk E.L."/>
            <person name="Lapidus A."/>
            <person name="Levasseur A."/>
            <person name="Lindquist E."/>
            <person name="Lipzen A."/>
            <person name="Logrieco A.F."/>
            <person name="MacCabe A."/>
            <person name="Maekelae M.R."/>
            <person name="Malavazi I."/>
            <person name="Melin P."/>
            <person name="Meyer V."/>
            <person name="Mielnichuk N."/>
            <person name="Miskei M."/>
            <person name="Molnar A.P."/>
            <person name="Mule G."/>
            <person name="Ngan C.Y."/>
            <person name="Orejas M."/>
            <person name="Orosz E."/>
            <person name="Ouedraogo J.P."/>
            <person name="Overkamp K.M."/>
            <person name="Park H.-S."/>
            <person name="Perrone G."/>
            <person name="Piumi F."/>
            <person name="Punt P.J."/>
            <person name="Ram A.F."/>
            <person name="Ramon A."/>
            <person name="Rauscher S."/>
            <person name="Record E."/>
            <person name="Riano-Pachon D.M."/>
            <person name="Robert V."/>
            <person name="Roehrig J."/>
            <person name="Ruller R."/>
            <person name="Salamov A."/>
            <person name="Salih N.S."/>
            <person name="Samson R.A."/>
            <person name="Sandor E."/>
            <person name="Sanguinetti M."/>
            <person name="Schuetze T."/>
            <person name="Sepcic K."/>
            <person name="Shelest E."/>
            <person name="Sherlock G."/>
            <person name="Sophianopoulou V."/>
            <person name="Squina F.M."/>
            <person name="Sun H."/>
            <person name="Susca A."/>
            <person name="Todd R.B."/>
            <person name="Tsang A."/>
            <person name="Unkles S.E."/>
            <person name="van de Wiele N."/>
            <person name="van Rossen-Uffink D."/>
            <person name="Oliveira J.V."/>
            <person name="Vesth T.C."/>
            <person name="Visser J."/>
            <person name="Yu J.-H."/>
            <person name="Zhou M."/>
            <person name="Andersen M.R."/>
            <person name="Archer D.B."/>
            <person name="Baker S.E."/>
            <person name="Benoit I."/>
            <person name="Brakhage A.A."/>
            <person name="Braus G.H."/>
            <person name="Fischer R."/>
            <person name="Frisvad J.C."/>
            <person name="Goldman G.H."/>
            <person name="Houbraken J."/>
            <person name="Oakley B."/>
            <person name="Pocsi I."/>
            <person name="Scazzocchio C."/>
            <person name="Seiboth B."/>
            <person name="vanKuyk P.A."/>
            <person name="Wortman J."/>
            <person name="Dyer P.S."/>
            <person name="Grigoriev I.V."/>
        </authorList>
    </citation>
    <scope>NUCLEOTIDE SEQUENCE [LARGE SCALE GENOMIC DNA]</scope>
    <source>
        <strain evidence="3">CBS 583.65</strain>
    </source>
</reference>
<accession>A0A1L9Q538</accession>
<organism evidence="2 3">
    <name type="scientific">Aspergillus versicolor CBS 583.65</name>
    <dbReference type="NCBI Taxonomy" id="1036611"/>
    <lineage>
        <taxon>Eukaryota</taxon>
        <taxon>Fungi</taxon>
        <taxon>Dikarya</taxon>
        <taxon>Ascomycota</taxon>
        <taxon>Pezizomycotina</taxon>
        <taxon>Eurotiomycetes</taxon>
        <taxon>Eurotiomycetidae</taxon>
        <taxon>Eurotiales</taxon>
        <taxon>Aspergillaceae</taxon>
        <taxon>Aspergillus</taxon>
        <taxon>Aspergillus subgen. Nidulantes</taxon>
    </lineage>
</organism>
<gene>
    <name evidence="2" type="ORF">ASPVEDRAFT_419317</name>
</gene>
<protein>
    <submittedName>
        <fullName evidence="2">Uncharacterized protein</fullName>
    </submittedName>
</protein>